<feature type="domain" description="ABC transporter" evidence="9">
    <location>
        <begin position="323"/>
        <end position="538"/>
    </location>
</feature>
<dbReference type="Gene3D" id="1.20.1560.10">
    <property type="entry name" value="ABC transporter type 1, transmembrane domain"/>
    <property type="match status" value="1"/>
</dbReference>
<dbReference type="SUPFAM" id="SSF90123">
    <property type="entry name" value="ABC transporter transmembrane region"/>
    <property type="match status" value="1"/>
</dbReference>
<evidence type="ECO:0000256" key="4">
    <source>
        <dbReference type="ARBA" id="ARBA00022741"/>
    </source>
</evidence>
<dbReference type="Gene3D" id="3.40.50.300">
    <property type="entry name" value="P-loop containing nucleotide triphosphate hydrolases"/>
    <property type="match status" value="1"/>
</dbReference>
<feature type="transmembrane region" description="Helical" evidence="8">
    <location>
        <begin position="225"/>
        <end position="250"/>
    </location>
</feature>
<evidence type="ECO:0000256" key="3">
    <source>
        <dbReference type="ARBA" id="ARBA00022692"/>
    </source>
</evidence>
<proteinExistence type="predicted"/>
<evidence type="ECO:0000259" key="9">
    <source>
        <dbReference type="PROSITE" id="PS50893"/>
    </source>
</evidence>
<evidence type="ECO:0000256" key="8">
    <source>
        <dbReference type="SAM" id="Phobius"/>
    </source>
</evidence>
<dbReference type="InterPro" id="IPR005898">
    <property type="entry name" value="Cyc_pep_transpt_SyrD/YojI"/>
</dbReference>
<reference evidence="11 12" key="1">
    <citation type="submission" date="2020-07" db="EMBL/GenBank/DDBJ databases">
        <title>Halophilic bacteria isolated from french cheeses.</title>
        <authorList>
            <person name="Kothe C.I."/>
            <person name="Farah-Kraiem B."/>
            <person name="Renault P."/>
            <person name="Dridi B."/>
        </authorList>
    </citation>
    <scope>NUCLEOTIDE SEQUENCE [LARGE SCALE GENOMIC DNA]</scope>
    <source>
        <strain evidence="11 12">FME14</strain>
    </source>
</reference>
<dbReference type="PANTHER" id="PTHR43553:SF11">
    <property type="entry name" value="ABC TRANSPORTER ATP-BINDING_PERMEASE PROTEIN YOJI"/>
    <property type="match status" value="1"/>
</dbReference>
<evidence type="ECO:0000256" key="5">
    <source>
        <dbReference type="ARBA" id="ARBA00022840"/>
    </source>
</evidence>
<protein>
    <submittedName>
        <fullName evidence="11">Cyclic peptide export ABC transporter</fullName>
    </submittedName>
</protein>
<dbReference type="RefSeq" id="WP_192541089.1">
    <property type="nucleotide sequence ID" value="NZ_RRZA01000013.1"/>
</dbReference>
<evidence type="ECO:0000259" key="10">
    <source>
        <dbReference type="PROSITE" id="PS50929"/>
    </source>
</evidence>
<feature type="domain" description="ABC transmembrane type-1" evidence="10">
    <location>
        <begin position="15"/>
        <end position="286"/>
    </location>
</feature>
<dbReference type="NCBIfam" id="TIGR01194">
    <property type="entry name" value="cyc_pep_trnsptr"/>
    <property type="match status" value="1"/>
</dbReference>
<keyword evidence="3 8" id="KW-0812">Transmembrane</keyword>
<evidence type="ECO:0000256" key="6">
    <source>
        <dbReference type="ARBA" id="ARBA00022989"/>
    </source>
</evidence>
<dbReference type="InterPro" id="IPR050095">
    <property type="entry name" value="ECF_ABC_transporter_ATP-bd"/>
</dbReference>
<evidence type="ECO:0000313" key="11">
    <source>
        <dbReference type="EMBL" id="MBE0457045.1"/>
    </source>
</evidence>
<evidence type="ECO:0000256" key="1">
    <source>
        <dbReference type="ARBA" id="ARBA00004651"/>
    </source>
</evidence>
<evidence type="ECO:0000256" key="7">
    <source>
        <dbReference type="ARBA" id="ARBA00023136"/>
    </source>
</evidence>
<keyword evidence="5" id="KW-0067">ATP-binding</keyword>
<organism evidence="11 12">
    <name type="scientific">Pseudoalteromonas prydzensis</name>
    <dbReference type="NCBI Taxonomy" id="182141"/>
    <lineage>
        <taxon>Bacteria</taxon>
        <taxon>Pseudomonadati</taxon>
        <taxon>Pseudomonadota</taxon>
        <taxon>Gammaproteobacteria</taxon>
        <taxon>Alteromonadales</taxon>
        <taxon>Pseudoalteromonadaceae</taxon>
        <taxon>Pseudoalteromonas</taxon>
    </lineage>
</organism>
<gene>
    <name evidence="11" type="ORF">EI167_06170</name>
</gene>
<evidence type="ECO:0000313" key="12">
    <source>
        <dbReference type="Proteomes" id="UP000707245"/>
    </source>
</evidence>
<dbReference type="Pfam" id="PF00005">
    <property type="entry name" value="ABC_tran"/>
    <property type="match status" value="1"/>
</dbReference>
<dbReference type="SMART" id="SM00382">
    <property type="entry name" value="AAA"/>
    <property type="match status" value="1"/>
</dbReference>
<keyword evidence="12" id="KW-1185">Reference proteome</keyword>
<dbReference type="PROSITE" id="PS50929">
    <property type="entry name" value="ABC_TM1F"/>
    <property type="match status" value="1"/>
</dbReference>
<keyword evidence="7 8" id="KW-0472">Membrane</keyword>
<name>A0ABR9FJN1_9GAMM</name>
<feature type="transmembrane region" description="Helical" evidence="8">
    <location>
        <begin position="12"/>
        <end position="34"/>
    </location>
</feature>
<dbReference type="CDD" id="cd03228">
    <property type="entry name" value="ABCC_MRP_Like"/>
    <property type="match status" value="1"/>
</dbReference>
<keyword evidence="4" id="KW-0547">Nucleotide-binding</keyword>
<dbReference type="InterPro" id="IPR003593">
    <property type="entry name" value="AAA+_ATPase"/>
</dbReference>
<dbReference type="SUPFAM" id="SSF52540">
    <property type="entry name" value="P-loop containing nucleoside triphosphate hydrolases"/>
    <property type="match status" value="1"/>
</dbReference>
<evidence type="ECO:0000256" key="2">
    <source>
        <dbReference type="ARBA" id="ARBA00022448"/>
    </source>
</evidence>
<sequence>MLRYLIRQSQGLFYAAMLTSAICGVCAVLLLTQINNVLGATHQEAGQYLGLFVALVLAVLFFQVVASCLFERLCQQTHAKLRRYISERVLHADYRQLEEVGGAKIQSALSEHCLKVAEFFVRLPVIVVNGIIVVGCMAYIAWLSVDVFLMSLLVLGLGSIGYHLVHLKAIGYLTKAAKEQDYLYGHFRSLVDGAKELRLNAQKRQHFSEKVLGDSIEKVREQRTVGMSVFVISTAWGNFLIYAFIGLVLFALVADSTQRTEIITGFAIVFIYMIAPLENLLKALPAANIAKASAERIQALTKHLSQDPCSTVSQKKINSFKQLELQGVTHQFYHEPSDDLFMLGPIDLSFKPGEIVFLVGGNGSGKTTLAKLLVGLYQSKTGELRLDGEKISADDIDDYRQLFSTVFSDFYLFEQLLDIPSAELDTAANQLLEKLQLNSKVSVTDGVFSTRSLSQGQRKRLAMVVAHLEQRPFLVFDEWAADQDPVFKEVFYRQLLPELKALGKTLLVISHDDRYFDCADRVLRMDHGQLQHQNGIAA</sequence>
<dbReference type="InterPro" id="IPR027417">
    <property type="entry name" value="P-loop_NTPase"/>
</dbReference>
<comment type="subcellular location">
    <subcellularLocation>
        <location evidence="1">Cell membrane</location>
        <topology evidence="1">Multi-pass membrane protein</topology>
    </subcellularLocation>
</comment>
<feature type="transmembrane region" description="Helical" evidence="8">
    <location>
        <begin position="262"/>
        <end position="281"/>
    </location>
</feature>
<dbReference type="PANTHER" id="PTHR43553">
    <property type="entry name" value="HEAVY METAL TRANSPORTER"/>
    <property type="match status" value="1"/>
</dbReference>
<feature type="transmembrane region" description="Helical" evidence="8">
    <location>
        <begin position="147"/>
        <end position="165"/>
    </location>
</feature>
<dbReference type="InterPro" id="IPR011527">
    <property type="entry name" value="ABC1_TM_dom"/>
</dbReference>
<dbReference type="InterPro" id="IPR003439">
    <property type="entry name" value="ABC_transporter-like_ATP-bd"/>
</dbReference>
<dbReference type="EMBL" id="RRZA01000013">
    <property type="protein sequence ID" value="MBE0457045.1"/>
    <property type="molecule type" value="Genomic_DNA"/>
</dbReference>
<dbReference type="Proteomes" id="UP000707245">
    <property type="component" value="Unassembled WGS sequence"/>
</dbReference>
<keyword evidence="6 8" id="KW-1133">Transmembrane helix</keyword>
<feature type="transmembrane region" description="Helical" evidence="8">
    <location>
        <begin position="46"/>
        <end position="70"/>
    </location>
</feature>
<accession>A0ABR9FJN1</accession>
<feature type="transmembrane region" description="Helical" evidence="8">
    <location>
        <begin position="119"/>
        <end position="141"/>
    </location>
</feature>
<comment type="caution">
    <text evidence="11">The sequence shown here is derived from an EMBL/GenBank/DDBJ whole genome shotgun (WGS) entry which is preliminary data.</text>
</comment>
<dbReference type="InterPro" id="IPR036640">
    <property type="entry name" value="ABC1_TM_sf"/>
</dbReference>
<keyword evidence="2" id="KW-0813">Transport</keyword>
<dbReference type="PROSITE" id="PS50893">
    <property type="entry name" value="ABC_TRANSPORTER_2"/>
    <property type="match status" value="1"/>
</dbReference>